<dbReference type="PANTHER" id="PTHR30372:SF4">
    <property type="entry name" value="LIPID-A-DISACCHARIDE SYNTHASE, MITOCHONDRIAL-RELATED"/>
    <property type="match status" value="1"/>
</dbReference>
<dbReference type="HOGENOM" id="CLU_036577_3_0_3"/>
<comment type="similarity">
    <text evidence="10">Belongs to the LpxB family.</text>
</comment>
<organism evidence="11 12">
    <name type="scientific">Stanieria cyanosphaera (strain ATCC 29371 / PCC 7437)</name>
    <dbReference type="NCBI Taxonomy" id="111780"/>
    <lineage>
        <taxon>Bacteria</taxon>
        <taxon>Bacillati</taxon>
        <taxon>Cyanobacteriota</taxon>
        <taxon>Cyanophyceae</taxon>
        <taxon>Pleurocapsales</taxon>
        <taxon>Dermocarpellaceae</taxon>
        <taxon>Stanieria</taxon>
    </lineage>
</organism>
<keyword evidence="7 10" id="KW-0808">Transferase</keyword>
<evidence type="ECO:0000256" key="5">
    <source>
        <dbReference type="ARBA" id="ARBA00022556"/>
    </source>
</evidence>
<dbReference type="eggNOG" id="COG0763">
    <property type="taxonomic scope" value="Bacteria"/>
</dbReference>
<accession>K9XXI2</accession>
<keyword evidence="6 10" id="KW-0328">Glycosyltransferase</keyword>
<evidence type="ECO:0000256" key="4">
    <source>
        <dbReference type="ARBA" id="ARBA00022516"/>
    </source>
</evidence>
<evidence type="ECO:0000256" key="10">
    <source>
        <dbReference type="HAMAP-Rule" id="MF_00392"/>
    </source>
</evidence>
<evidence type="ECO:0000256" key="3">
    <source>
        <dbReference type="ARBA" id="ARBA00020902"/>
    </source>
</evidence>
<dbReference type="Gene3D" id="3.40.50.2000">
    <property type="entry name" value="Glycogen Phosphorylase B"/>
    <property type="match status" value="2"/>
</dbReference>
<dbReference type="PANTHER" id="PTHR30372">
    <property type="entry name" value="LIPID-A-DISACCHARIDE SYNTHASE"/>
    <property type="match status" value="1"/>
</dbReference>
<dbReference type="PATRIC" id="fig|111780.3.peg.3870"/>
<comment type="function">
    <text evidence="1 10">Condensation of UDP-2,3-diacylglucosamine and 2,3-diacylglucosamine-1-phosphate to form lipid A disaccharide, a precursor of lipid A, a phosphorylated glycolipid that anchors the lipopolysaccharide to the outer membrane of the cell.</text>
</comment>
<dbReference type="AlphaFoldDB" id="K9XXI2"/>
<evidence type="ECO:0000256" key="1">
    <source>
        <dbReference type="ARBA" id="ARBA00002056"/>
    </source>
</evidence>
<proteinExistence type="inferred from homology"/>
<dbReference type="EC" id="2.4.1.182" evidence="2 10"/>
<comment type="catalytic activity">
    <reaction evidence="9 10">
        <text>a lipid X + a UDP-2-N,3-O-bis[(3R)-3-hydroxyacyl]-alpha-D-glucosamine = a lipid A disaccharide + UDP + H(+)</text>
        <dbReference type="Rhea" id="RHEA:67828"/>
        <dbReference type="ChEBI" id="CHEBI:15378"/>
        <dbReference type="ChEBI" id="CHEBI:58223"/>
        <dbReference type="ChEBI" id="CHEBI:137748"/>
        <dbReference type="ChEBI" id="CHEBI:176338"/>
        <dbReference type="ChEBI" id="CHEBI:176343"/>
        <dbReference type="EC" id="2.4.1.182"/>
    </reaction>
</comment>
<dbReference type="HAMAP" id="MF_00392">
    <property type="entry name" value="LpxB"/>
    <property type="match status" value="1"/>
</dbReference>
<keyword evidence="4 10" id="KW-0444">Lipid biosynthesis</keyword>
<keyword evidence="12" id="KW-1185">Reference proteome</keyword>
<evidence type="ECO:0000313" key="11">
    <source>
        <dbReference type="EMBL" id="AFZ37233.1"/>
    </source>
</evidence>
<keyword evidence="8 10" id="KW-0443">Lipid metabolism</keyword>
<dbReference type="RefSeq" id="WP_015194894.1">
    <property type="nucleotide sequence ID" value="NC_019748.1"/>
</dbReference>
<dbReference type="InterPro" id="IPR003835">
    <property type="entry name" value="Glyco_trans_19"/>
</dbReference>
<dbReference type="NCBIfam" id="TIGR00215">
    <property type="entry name" value="lpxB"/>
    <property type="match status" value="1"/>
</dbReference>
<dbReference type="Proteomes" id="UP000010473">
    <property type="component" value="Chromosome"/>
</dbReference>
<evidence type="ECO:0000256" key="7">
    <source>
        <dbReference type="ARBA" id="ARBA00022679"/>
    </source>
</evidence>
<dbReference type="GO" id="GO:0008915">
    <property type="term" value="F:lipid-A-disaccharide synthase activity"/>
    <property type="evidence" value="ECO:0007669"/>
    <property type="project" value="UniProtKB-UniRule"/>
</dbReference>
<dbReference type="GO" id="GO:0009245">
    <property type="term" value="P:lipid A biosynthetic process"/>
    <property type="evidence" value="ECO:0007669"/>
    <property type="project" value="UniProtKB-UniRule"/>
</dbReference>
<comment type="pathway">
    <text evidence="10">Bacterial outer membrane biogenesis; LPS lipid A biosynthesis.</text>
</comment>
<reference evidence="12" key="1">
    <citation type="journal article" date="2013" name="Proc. Natl. Acad. Sci. U.S.A.">
        <title>Improving the coverage of the cyanobacterial phylum using diversity-driven genome sequencing.</title>
        <authorList>
            <person name="Shih P.M."/>
            <person name="Wu D."/>
            <person name="Latifi A."/>
            <person name="Axen S.D."/>
            <person name="Fewer D.P."/>
            <person name="Talla E."/>
            <person name="Calteau A."/>
            <person name="Cai F."/>
            <person name="Tandeau de Marsac N."/>
            <person name="Rippka R."/>
            <person name="Herdman M."/>
            <person name="Sivonen K."/>
            <person name="Coursin T."/>
            <person name="Laurent T."/>
            <person name="Goodwin L."/>
            <person name="Nolan M."/>
            <person name="Davenport K.W."/>
            <person name="Han C.S."/>
            <person name="Rubin E.M."/>
            <person name="Eisen J.A."/>
            <person name="Woyke T."/>
            <person name="Gugger M."/>
            <person name="Kerfeld C.A."/>
        </authorList>
    </citation>
    <scope>NUCLEOTIDE SEQUENCE [LARGE SCALE GENOMIC DNA]</scope>
    <source>
        <strain evidence="12">ATCC 29371 / PCC 7437</strain>
    </source>
</reference>
<name>K9XXI2_STAC7</name>
<gene>
    <name evidence="10" type="primary">lpxB</name>
    <name evidence="11" type="ordered locus">Sta7437_3737</name>
</gene>
<evidence type="ECO:0000256" key="6">
    <source>
        <dbReference type="ARBA" id="ARBA00022676"/>
    </source>
</evidence>
<dbReference type="GO" id="GO:0016020">
    <property type="term" value="C:membrane"/>
    <property type="evidence" value="ECO:0007669"/>
    <property type="project" value="GOC"/>
</dbReference>
<dbReference type="OrthoDB" id="9801642at2"/>
<protein>
    <recommendedName>
        <fullName evidence="3 10">Lipid-A-disaccharide synthase</fullName>
        <ecNumber evidence="2 10">2.4.1.182</ecNumber>
    </recommendedName>
</protein>
<evidence type="ECO:0000256" key="2">
    <source>
        <dbReference type="ARBA" id="ARBA00012687"/>
    </source>
</evidence>
<dbReference type="Pfam" id="PF02684">
    <property type="entry name" value="LpxB"/>
    <property type="match status" value="1"/>
</dbReference>
<sequence>MRIFISTGEISGDLQGAMLIDALQRQARAKNIPLEITALGGSRMAAAGANLLADTTKISSIGLLEAVPFILPTLEVQKRAKKYLQANPPDILILIDYPGPNLVIGKYVRANLPNVKIIYYIAPQDWAVPMLGHAKHLEKIVDRILAIFPAEADYFQSQGIDVKWVGHPLLDRIKTAPNRQQARELLGIKSKQLIITLLPASRRQELKYLLPVILTAAREIQNKLPDVHFLIPVVLTDYEQKIATAVQQYNLSATLLKNQTLSAIAAADLAITKSGTVNLEIALLNIPQVVLYRIHPFTAWLARSLLKFKIPLMSPTNLLVNQKIVPELQQEEATSTAVVTETLNLLLNEKNQRKLQQDYQQMRSLLGEEGVCDRAASQILTLVKL</sequence>
<dbReference type="GO" id="GO:0005543">
    <property type="term" value="F:phospholipid binding"/>
    <property type="evidence" value="ECO:0007669"/>
    <property type="project" value="TreeGrafter"/>
</dbReference>
<dbReference type="UniPathway" id="UPA00973"/>
<keyword evidence="5 10" id="KW-0441">Lipid A biosynthesis</keyword>
<dbReference type="SUPFAM" id="SSF53756">
    <property type="entry name" value="UDP-Glycosyltransferase/glycogen phosphorylase"/>
    <property type="match status" value="1"/>
</dbReference>
<dbReference type="STRING" id="111780.Sta7437_3737"/>
<dbReference type="KEGG" id="scs:Sta7437_3737"/>
<evidence type="ECO:0000313" key="12">
    <source>
        <dbReference type="Proteomes" id="UP000010473"/>
    </source>
</evidence>
<evidence type="ECO:0000256" key="8">
    <source>
        <dbReference type="ARBA" id="ARBA00023098"/>
    </source>
</evidence>
<dbReference type="EMBL" id="CP003653">
    <property type="protein sequence ID" value="AFZ37233.1"/>
    <property type="molecule type" value="Genomic_DNA"/>
</dbReference>
<evidence type="ECO:0000256" key="9">
    <source>
        <dbReference type="ARBA" id="ARBA00048975"/>
    </source>
</evidence>